<keyword evidence="2" id="KW-1185">Reference proteome</keyword>
<proteinExistence type="predicted"/>
<reference evidence="1" key="1">
    <citation type="journal article" date="2022" name="Int. J. Mol. Sci.">
        <title>Draft Genome of Tanacetum Coccineum: Genomic Comparison of Closely Related Tanacetum-Family Plants.</title>
        <authorList>
            <person name="Yamashiro T."/>
            <person name="Shiraishi A."/>
            <person name="Nakayama K."/>
            <person name="Satake H."/>
        </authorList>
    </citation>
    <scope>NUCLEOTIDE SEQUENCE</scope>
</reference>
<organism evidence="1 2">
    <name type="scientific">Tanacetum coccineum</name>
    <dbReference type="NCBI Taxonomy" id="301880"/>
    <lineage>
        <taxon>Eukaryota</taxon>
        <taxon>Viridiplantae</taxon>
        <taxon>Streptophyta</taxon>
        <taxon>Embryophyta</taxon>
        <taxon>Tracheophyta</taxon>
        <taxon>Spermatophyta</taxon>
        <taxon>Magnoliopsida</taxon>
        <taxon>eudicotyledons</taxon>
        <taxon>Gunneridae</taxon>
        <taxon>Pentapetalae</taxon>
        <taxon>asterids</taxon>
        <taxon>campanulids</taxon>
        <taxon>Asterales</taxon>
        <taxon>Asteraceae</taxon>
        <taxon>Asteroideae</taxon>
        <taxon>Anthemideae</taxon>
        <taxon>Anthemidinae</taxon>
        <taxon>Tanacetum</taxon>
    </lineage>
</organism>
<dbReference type="Proteomes" id="UP001151760">
    <property type="component" value="Unassembled WGS sequence"/>
</dbReference>
<dbReference type="PANTHER" id="PTHR45786">
    <property type="entry name" value="DNA BINDING PROTEIN-LIKE"/>
    <property type="match status" value="1"/>
</dbReference>
<protein>
    <recommendedName>
        <fullName evidence="3">Helitron helicase-like domain-containing protein</fullName>
    </recommendedName>
</protein>
<evidence type="ECO:0000313" key="2">
    <source>
        <dbReference type="Proteomes" id="UP001151760"/>
    </source>
</evidence>
<reference evidence="1" key="2">
    <citation type="submission" date="2022-01" db="EMBL/GenBank/DDBJ databases">
        <authorList>
            <person name="Yamashiro T."/>
            <person name="Shiraishi A."/>
            <person name="Satake H."/>
            <person name="Nakayama K."/>
        </authorList>
    </citation>
    <scope>NUCLEOTIDE SEQUENCE</scope>
</reference>
<evidence type="ECO:0008006" key="3">
    <source>
        <dbReference type="Google" id="ProtNLM"/>
    </source>
</evidence>
<dbReference type="PANTHER" id="PTHR45786:SF75">
    <property type="entry name" value="ATP-DEPENDENT DNA HELICASE"/>
    <property type="match status" value="1"/>
</dbReference>
<name>A0ABQ5D292_9ASTR</name>
<comment type="caution">
    <text evidence="1">The sequence shown here is derived from an EMBL/GenBank/DDBJ whole genome shotgun (WGS) entry which is preliminary data.</text>
</comment>
<gene>
    <name evidence="1" type="ORF">Tco_0922727</name>
</gene>
<dbReference type="EMBL" id="BQNB010014783">
    <property type="protein sequence ID" value="GJT32308.1"/>
    <property type="molecule type" value="Genomic_DNA"/>
</dbReference>
<evidence type="ECO:0000313" key="1">
    <source>
        <dbReference type="EMBL" id="GJT32308.1"/>
    </source>
</evidence>
<accession>A0ABQ5D292</accession>
<sequence length="389" mass="44328">MKRKKPHFEIIGNSTHSFLDDALGDRLSDIHTLDFNRVEVVARSAHSSPQSRTITNMVELEQHSMTNNSDLAGKKKYRRESFLRWKNKTYKTNSHFASGECNTTFTTNEFSEQVGPSNLSSFVINETTDQNHTKRKRSKSRSQGHIPTMGRDLLSFIASSASVLPRMQDCPHCGAVKFYSETKNFCCLNGRVSLSSNELPDSLKQLLTSTSEEAKTFRTYIRTYNNLFAFTSLGVRADANLSKRNNGIYTFRVQGQVYHFINDLVPQNGNAKNLQLYFHDTDHEVENRLASCERLAQQAIELCMKALENNPYACFFRSLKDVPQLENYKIILKTIPSQDQRLYNKPEVSQVAAVWVDGEGNGEQNPRDIEVKTHSNALSQIQILNFHLL</sequence>